<sequence>MPSSSSQLLLDGVIDTLSALMSGGNSPTNLSQLRHRLNLLTAWLGDPFSESNILPGSTVLEIGCGQGDMTVPLAHFARHVIAVDPAPLDYGAPFTLGQAQDQISRSAQVGEKITWVQSDPIQYIQRTSELLPDFAVLAHSLFYLESEQYFVELLRALAVVARRHGDGKAMKVLIAEWGMRASNSAADAHVLAVKAQAANPITDGNVRTVITPADIQRLASEAGLKIEREVWLACPDVEDGQWEVGSVKTMEYDGVAGFQIRAMERAVAELGDRKIASMDVWTGVFVL</sequence>
<dbReference type="STRING" id="112498.A0A2D3V8R6"/>
<dbReference type="OrthoDB" id="8300214at2759"/>
<protein>
    <recommendedName>
        <fullName evidence="3">Methyltransferase domain-containing protein</fullName>
    </recommendedName>
</protein>
<dbReference type="SUPFAM" id="SSF53335">
    <property type="entry name" value="S-adenosyl-L-methionine-dependent methyltransferases"/>
    <property type="match status" value="1"/>
</dbReference>
<dbReference type="RefSeq" id="XP_023624779.1">
    <property type="nucleotide sequence ID" value="XM_023769011.1"/>
</dbReference>
<evidence type="ECO:0000313" key="2">
    <source>
        <dbReference type="Proteomes" id="UP000225277"/>
    </source>
</evidence>
<keyword evidence="2" id="KW-1185">Reference proteome</keyword>
<dbReference type="AlphaFoldDB" id="A0A2D3V8R6"/>
<name>A0A2D3V8R6_9PEZI</name>
<dbReference type="EMBL" id="FJUY01000005">
    <property type="protein sequence ID" value="CZT17889.1"/>
    <property type="molecule type" value="Genomic_DNA"/>
</dbReference>
<evidence type="ECO:0000313" key="1">
    <source>
        <dbReference type="EMBL" id="CZT17889.1"/>
    </source>
</evidence>
<dbReference type="Gene3D" id="3.40.50.150">
    <property type="entry name" value="Vaccinia Virus protein VP39"/>
    <property type="match status" value="1"/>
</dbReference>
<organism evidence="1 2">
    <name type="scientific">Ramularia collo-cygni</name>
    <dbReference type="NCBI Taxonomy" id="112498"/>
    <lineage>
        <taxon>Eukaryota</taxon>
        <taxon>Fungi</taxon>
        <taxon>Dikarya</taxon>
        <taxon>Ascomycota</taxon>
        <taxon>Pezizomycotina</taxon>
        <taxon>Dothideomycetes</taxon>
        <taxon>Dothideomycetidae</taxon>
        <taxon>Mycosphaerellales</taxon>
        <taxon>Mycosphaerellaceae</taxon>
        <taxon>Ramularia</taxon>
    </lineage>
</organism>
<dbReference type="InterPro" id="IPR029063">
    <property type="entry name" value="SAM-dependent_MTases_sf"/>
</dbReference>
<proteinExistence type="predicted"/>
<evidence type="ECO:0008006" key="3">
    <source>
        <dbReference type="Google" id="ProtNLM"/>
    </source>
</evidence>
<reference evidence="1 2" key="1">
    <citation type="submission" date="2016-03" db="EMBL/GenBank/DDBJ databases">
        <authorList>
            <person name="Ploux O."/>
        </authorList>
    </citation>
    <scope>NUCLEOTIDE SEQUENCE [LARGE SCALE GENOMIC DNA]</scope>
    <source>
        <strain evidence="1 2">URUG2</strain>
    </source>
</reference>
<dbReference type="Proteomes" id="UP000225277">
    <property type="component" value="Unassembled WGS sequence"/>
</dbReference>
<accession>A0A2D3V8R6</accession>
<dbReference type="GeneID" id="35598922"/>
<gene>
    <name evidence="1" type="ORF">RCC_03726</name>
</gene>